<name>A0A438JIS6_VITVI</name>
<dbReference type="Gene3D" id="3.40.50.300">
    <property type="entry name" value="P-loop containing nucleotide triphosphate hydrolases"/>
    <property type="match status" value="1"/>
</dbReference>
<dbReference type="GO" id="GO:0016887">
    <property type="term" value="F:ATP hydrolysis activity"/>
    <property type="evidence" value="ECO:0007669"/>
    <property type="project" value="InterPro"/>
</dbReference>
<feature type="domain" description="ATPase AAA-type core" evidence="7">
    <location>
        <begin position="198"/>
        <end position="272"/>
    </location>
</feature>
<keyword evidence="6" id="KW-0732">Signal</keyword>
<keyword evidence="5" id="KW-0472">Membrane</keyword>
<organism evidence="10 11">
    <name type="scientific">Vitis vinifera</name>
    <name type="common">Grape</name>
    <dbReference type="NCBI Taxonomy" id="29760"/>
    <lineage>
        <taxon>Eukaryota</taxon>
        <taxon>Viridiplantae</taxon>
        <taxon>Streptophyta</taxon>
        <taxon>Embryophyta</taxon>
        <taxon>Tracheophyta</taxon>
        <taxon>Spermatophyta</taxon>
        <taxon>Magnoliopsida</taxon>
        <taxon>eudicotyledons</taxon>
        <taxon>Gunneridae</taxon>
        <taxon>Pentapetalae</taxon>
        <taxon>rosids</taxon>
        <taxon>Vitales</taxon>
        <taxon>Vitaceae</taxon>
        <taxon>Viteae</taxon>
        <taxon>Vitis</taxon>
    </lineage>
</organism>
<reference evidence="10 11" key="1">
    <citation type="journal article" date="2018" name="PLoS Genet.">
        <title>Population sequencing reveals clonal diversity and ancestral inbreeding in the grapevine cultivar Chardonnay.</title>
        <authorList>
            <person name="Roach M.J."/>
            <person name="Johnson D.L."/>
            <person name="Bohlmann J."/>
            <person name="van Vuuren H.J."/>
            <person name="Jones S.J."/>
            <person name="Pretorius I.S."/>
            <person name="Schmidt S.A."/>
            <person name="Borneman A.R."/>
        </authorList>
    </citation>
    <scope>NUCLEOTIDE SEQUENCE [LARGE SCALE GENOMIC DNA]</scope>
    <source>
        <strain evidence="11">cv. Chardonnay</strain>
        <tissue evidence="10">Leaf</tissue>
    </source>
</reference>
<evidence type="ECO:0000259" key="8">
    <source>
        <dbReference type="Pfam" id="PF14363"/>
    </source>
</evidence>
<dbReference type="Pfam" id="PF14363">
    <property type="entry name" value="AAA_assoc"/>
    <property type="match status" value="1"/>
</dbReference>
<keyword evidence="5" id="KW-0812">Transmembrane</keyword>
<feature type="domain" description="AAA-type ATPase N-terminal" evidence="8">
    <location>
        <begin position="33"/>
        <end position="113"/>
    </location>
</feature>
<evidence type="ECO:0000313" key="10">
    <source>
        <dbReference type="EMBL" id="RVX08840.1"/>
    </source>
</evidence>
<evidence type="ECO:0000259" key="7">
    <source>
        <dbReference type="Pfam" id="PF00004"/>
    </source>
</evidence>
<feature type="signal peptide" evidence="6">
    <location>
        <begin position="1"/>
        <end position="22"/>
    </location>
</feature>
<dbReference type="InterPro" id="IPR058017">
    <property type="entry name" value="At3g28540-like_C"/>
</dbReference>
<keyword evidence="3" id="KW-0460">Magnesium</keyword>
<dbReference type="InterPro" id="IPR025753">
    <property type="entry name" value="AAA_N_dom"/>
</dbReference>
<keyword evidence="5" id="KW-1133">Transmembrane helix</keyword>
<evidence type="ECO:0000259" key="9">
    <source>
        <dbReference type="Pfam" id="PF25568"/>
    </source>
</evidence>
<dbReference type="SUPFAM" id="SSF52540">
    <property type="entry name" value="P-loop containing nucleoside triphosphate hydrolases"/>
    <property type="match status" value="1"/>
</dbReference>
<evidence type="ECO:0000256" key="2">
    <source>
        <dbReference type="ARBA" id="ARBA00022801"/>
    </source>
</evidence>
<evidence type="ECO:0000313" key="11">
    <source>
        <dbReference type="Proteomes" id="UP000288805"/>
    </source>
</evidence>
<evidence type="ECO:0000256" key="5">
    <source>
        <dbReference type="SAM" id="Phobius"/>
    </source>
</evidence>
<comment type="caution">
    <text evidence="10">The sequence shown here is derived from an EMBL/GenBank/DDBJ whole genome shotgun (WGS) entry which is preliminary data.</text>
</comment>
<dbReference type="GO" id="GO:0005524">
    <property type="term" value="F:ATP binding"/>
    <property type="evidence" value="ECO:0007669"/>
    <property type="project" value="InterPro"/>
</dbReference>
<dbReference type="Pfam" id="PF25568">
    <property type="entry name" value="AAA_lid_At3g28540"/>
    <property type="match status" value="1"/>
</dbReference>
<feature type="chain" id="PRO_5019103856" evidence="6">
    <location>
        <begin position="23"/>
        <end position="354"/>
    </location>
</feature>
<keyword evidence="2" id="KW-0378">Hydrolase</keyword>
<feature type="transmembrane region" description="Helical" evidence="5">
    <location>
        <begin position="211"/>
        <end position="229"/>
    </location>
</feature>
<evidence type="ECO:0000256" key="4">
    <source>
        <dbReference type="SAM" id="MobiDB-lite"/>
    </source>
</evidence>
<evidence type="ECO:0000256" key="3">
    <source>
        <dbReference type="ARBA" id="ARBA00022842"/>
    </source>
</evidence>
<dbReference type="AlphaFoldDB" id="A0A438JIS6"/>
<comment type="cofactor">
    <cofactor evidence="1">
        <name>Mg(2+)</name>
        <dbReference type="ChEBI" id="CHEBI:18420"/>
    </cofactor>
</comment>
<sequence>MWDPWWAVQCSCGLCFRTTSLSALVTSSGDTIRNWVNFFNPYIEITFDEFTGKWGSTERSLQGHPDLPRLQVHQASLQAQGGLVKNSRSLVLSIDDHEEVVDVFQGVQVWWISGKQNLNRKSISIYPVRGQSDDRRYYTLTFHQRHWDLISGPYLNYVLREGKALKDRNRQKKLYTNKEGEWNWVAFEHPATAWKRGYLLYGPPGTGKSTMIAAMANLLIMTFMIWNLLGWRNNTELKMLLMEISSKSIIVIEDIDCSLDLTGQRKKAATYEDSEEEEKKRAPKPARELLREVDMTPADVAEHLTTKTLMKHAGICLEGLISAIQRKTEARLKKKLSAKGAKSSRKMIGQGRVE</sequence>
<evidence type="ECO:0000256" key="6">
    <source>
        <dbReference type="SAM" id="SignalP"/>
    </source>
</evidence>
<feature type="region of interest" description="Disordered" evidence="4">
    <location>
        <begin position="334"/>
        <end position="354"/>
    </location>
</feature>
<dbReference type="PANTHER" id="PTHR23070">
    <property type="entry name" value="BCS1 AAA-TYPE ATPASE"/>
    <property type="match status" value="1"/>
</dbReference>
<evidence type="ECO:0000256" key="1">
    <source>
        <dbReference type="ARBA" id="ARBA00001946"/>
    </source>
</evidence>
<dbReference type="InterPro" id="IPR027417">
    <property type="entry name" value="P-loop_NTPase"/>
</dbReference>
<dbReference type="InterPro" id="IPR003959">
    <property type="entry name" value="ATPase_AAA_core"/>
</dbReference>
<proteinExistence type="predicted"/>
<dbReference type="EMBL" id="QGNW01000040">
    <property type="protein sequence ID" value="RVX08840.1"/>
    <property type="molecule type" value="Genomic_DNA"/>
</dbReference>
<feature type="compositionally biased region" description="Basic residues" evidence="4">
    <location>
        <begin position="334"/>
        <end position="345"/>
    </location>
</feature>
<protein>
    <submittedName>
        <fullName evidence="10">AAA-ATPase ASD, mitochondrial</fullName>
    </submittedName>
</protein>
<feature type="domain" description="AAA+ ATPase At3g28540-like C-terminal" evidence="9">
    <location>
        <begin position="285"/>
        <end position="334"/>
    </location>
</feature>
<dbReference type="Pfam" id="PF00004">
    <property type="entry name" value="AAA"/>
    <property type="match status" value="1"/>
</dbReference>
<accession>A0A438JIS6</accession>
<dbReference type="Proteomes" id="UP000288805">
    <property type="component" value="Unassembled WGS sequence"/>
</dbReference>
<dbReference type="InterPro" id="IPR050747">
    <property type="entry name" value="Mitochondrial_chaperone_BCS1"/>
</dbReference>
<gene>
    <name evidence="10" type="primary">AATP1_1</name>
    <name evidence="10" type="ORF">CK203_010827</name>
</gene>